<dbReference type="InterPro" id="IPR005467">
    <property type="entry name" value="His_kinase_dom"/>
</dbReference>
<reference evidence="4" key="1">
    <citation type="submission" date="2018-06" db="EMBL/GenBank/DDBJ databases">
        <authorList>
            <person name="Zhirakovskaya E."/>
        </authorList>
    </citation>
    <scope>NUCLEOTIDE SEQUENCE</scope>
</reference>
<dbReference type="PROSITE" id="PS50109">
    <property type="entry name" value="HIS_KIN"/>
    <property type="match status" value="1"/>
</dbReference>
<dbReference type="PRINTS" id="PR00344">
    <property type="entry name" value="BCTRLSENSOR"/>
</dbReference>
<dbReference type="CDD" id="cd00075">
    <property type="entry name" value="HATPase"/>
    <property type="match status" value="1"/>
</dbReference>
<dbReference type="InterPro" id="IPR003661">
    <property type="entry name" value="HisK_dim/P_dom"/>
</dbReference>
<dbReference type="EMBL" id="UOEK01000311">
    <property type="protein sequence ID" value="VAW05190.1"/>
    <property type="molecule type" value="Genomic_DNA"/>
</dbReference>
<dbReference type="Pfam" id="PF02518">
    <property type="entry name" value="HATPase_c"/>
    <property type="match status" value="1"/>
</dbReference>
<dbReference type="Gene3D" id="3.30.450.20">
    <property type="entry name" value="PAS domain"/>
    <property type="match status" value="1"/>
</dbReference>
<name>A0A3B0SLA2_9ZZZZ</name>
<dbReference type="CDD" id="cd00082">
    <property type="entry name" value="HisKA"/>
    <property type="match status" value="1"/>
</dbReference>
<dbReference type="InterPro" id="IPR036097">
    <property type="entry name" value="HisK_dim/P_sf"/>
</dbReference>
<dbReference type="Pfam" id="PF00512">
    <property type="entry name" value="HisKA"/>
    <property type="match status" value="1"/>
</dbReference>
<dbReference type="InterPro" id="IPR036890">
    <property type="entry name" value="HATPase_C_sf"/>
</dbReference>
<organism evidence="4">
    <name type="scientific">hydrothermal vent metagenome</name>
    <dbReference type="NCBI Taxonomy" id="652676"/>
    <lineage>
        <taxon>unclassified sequences</taxon>
        <taxon>metagenomes</taxon>
        <taxon>ecological metagenomes</taxon>
    </lineage>
</organism>
<dbReference type="GO" id="GO:0000155">
    <property type="term" value="F:phosphorelay sensor kinase activity"/>
    <property type="evidence" value="ECO:0007669"/>
    <property type="project" value="InterPro"/>
</dbReference>
<dbReference type="SUPFAM" id="SSF55785">
    <property type="entry name" value="PYP-like sensor domain (PAS domain)"/>
    <property type="match status" value="1"/>
</dbReference>
<feature type="domain" description="Histidine kinase" evidence="3">
    <location>
        <begin position="61"/>
        <end position="269"/>
    </location>
</feature>
<feature type="transmembrane region" description="Helical" evidence="2">
    <location>
        <begin position="12"/>
        <end position="45"/>
    </location>
</feature>
<proteinExistence type="predicted"/>
<dbReference type="PANTHER" id="PTHR45569">
    <property type="entry name" value="SENSOR PROTEIN KDPD"/>
    <property type="match status" value="1"/>
</dbReference>
<sequence length="584" mass="62184">MQARRTSQIATVALAIVFVVSAVAGWSVWITVLVGLGAIVAALGVSRSEDTQPDIENQIAQVAHELRTPLTSVRAALDLLVDPSAGLELTERTEILELAGSEAGQMLHLVDNLTLAAKMAQETIQPEAIGFSLSATIRQAIRRNPSVAERTSHAESVPTGVVADPQLVTQIVGNLVQNIARYAPYGRIDVEYELVDGNVVACFADGGPGIEPDAAEKIFEGNKSRMGLGVGLKLSRTLARAMGGDLTLRQHDDPEASGCVFALTLPAVPAGINPDPLPSDIGPADPVALSPRSRLLIDIASVLSESSLDILVSRLHGWYTDLLGAHGGILMVPKPEGRWDPAGSFGSVNIVGPGITSEGLDLALTTQMPLTERSLPDRSPSWAKRLNSEGAIFFPLKHHGSVLAVLVIGWEYASEMPEGTGVLVAEALATLTGVAFRDTEEVVDGRSDRVLRSSVMESLPLAISVFEGNPPRVVDWNQAERDMLGMKHDTDRPREGLDSMQKYQLRYEDGTLLQTKDSQVMLAITTGRSTGPTTLFLTRPDGAVVKTISTCYPVRNNRGDVTGAVVLSEVAEIVTPTVKGSDAQ</sequence>
<evidence type="ECO:0000313" key="4">
    <source>
        <dbReference type="EMBL" id="VAW05190.1"/>
    </source>
</evidence>
<keyword evidence="1" id="KW-0597">Phosphoprotein</keyword>
<evidence type="ECO:0000256" key="1">
    <source>
        <dbReference type="ARBA" id="ARBA00022553"/>
    </source>
</evidence>
<dbReference type="InterPro" id="IPR052023">
    <property type="entry name" value="Histidine_kinase_KdpD"/>
</dbReference>
<dbReference type="Gene3D" id="3.30.565.10">
    <property type="entry name" value="Histidine kinase-like ATPase, C-terminal domain"/>
    <property type="match status" value="1"/>
</dbReference>
<gene>
    <name evidence="4" type="ORF">MNBD_ACTINO02-2170</name>
</gene>
<dbReference type="PANTHER" id="PTHR45569:SF1">
    <property type="entry name" value="SENSOR PROTEIN KDPD"/>
    <property type="match status" value="1"/>
</dbReference>
<dbReference type="GO" id="GO:0005886">
    <property type="term" value="C:plasma membrane"/>
    <property type="evidence" value="ECO:0007669"/>
    <property type="project" value="TreeGrafter"/>
</dbReference>
<keyword evidence="2" id="KW-0472">Membrane</keyword>
<keyword evidence="2" id="KW-1133">Transmembrane helix</keyword>
<dbReference type="Gene3D" id="1.10.287.130">
    <property type="match status" value="1"/>
</dbReference>
<dbReference type="AlphaFoldDB" id="A0A3B0SLA2"/>
<dbReference type="SUPFAM" id="SSF47384">
    <property type="entry name" value="Homodimeric domain of signal transducing histidine kinase"/>
    <property type="match status" value="1"/>
</dbReference>
<dbReference type="InterPro" id="IPR003594">
    <property type="entry name" value="HATPase_dom"/>
</dbReference>
<keyword evidence="2" id="KW-0812">Transmembrane</keyword>
<dbReference type="SUPFAM" id="SSF55874">
    <property type="entry name" value="ATPase domain of HSP90 chaperone/DNA topoisomerase II/histidine kinase"/>
    <property type="match status" value="1"/>
</dbReference>
<dbReference type="InterPro" id="IPR035965">
    <property type="entry name" value="PAS-like_dom_sf"/>
</dbReference>
<protein>
    <recommendedName>
        <fullName evidence="3">Histidine kinase domain-containing protein</fullName>
    </recommendedName>
</protein>
<dbReference type="SMART" id="SM00387">
    <property type="entry name" value="HATPase_c"/>
    <property type="match status" value="1"/>
</dbReference>
<accession>A0A3B0SLA2</accession>
<dbReference type="InterPro" id="IPR004358">
    <property type="entry name" value="Sig_transdc_His_kin-like_C"/>
</dbReference>
<dbReference type="SMART" id="SM00388">
    <property type="entry name" value="HisKA"/>
    <property type="match status" value="1"/>
</dbReference>
<evidence type="ECO:0000256" key="2">
    <source>
        <dbReference type="SAM" id="Phobius"/>
    </source>
</evidence>
<evidence type="ECO:0000259" key="3">
    <source>
        <dbReference type="PROSITE" id="PS50109"/>
    </source>
</evidence>